<gene>
    <name evidence="3" type="ORF">LW4_0170</name>
</gene>
<accession>D9MP63</accession>
<feature type="region of interest" description="Disordered" evidence="1">
    <location>
        <begin position="74"/>
        <end position="139"/>
    </location>
</feature>
<reference evidence="3" key="1">
    <citation type="journal article" date="2011" name="Appl. Environ. Microbiol.">
        <title>Metagenomic analysis reveals unexpected subgenomic diversity of magnetotactic bacteria within the phylum Nitrospirae.</title>
        <authorList>
            <person name="Lin W."/>
            <person name="Jogler C."/>
            <person name="Schuler D."/>
            <person name="Pan Y."/>
        </authorList>
    </citation>
    <scope>NUCLEOTIDE SEQUENCE</scope>
</reference>
<keyword evidence="2" id="KW-0812">Transmembrane</keyword>
<name>D9MP63_9BACT</name>
<proteinExistence type="predicted"/>
<dbReference type="EMBL" id="HM454282">
    <property type="protein sequence ID" value="ADI87752.1"/>
    <property type="molecule type" value="Genomic_DNA"/>
</dbReference>
<organism evidence="3">
    <name type="scientific">uncultured Nitrospirae bacterium MY3-11A</name>
    <dbReference type="NCBI Taxonomy" id="798579"/>
    <lineage>
        <taxon>Bacteria</taxon>
        <taxon>Pseudomonadati</taxon>
        <taxon>Nitrospirota</taxon>
        <taxon>environmental samples</taxon>
    </lineage>
</organism>
<evidence type="ECO:0000256" key="2">
    <source>
        <dbReference type="SAM" id="Phobius"/>
    </source>
</evidence>
<feature type="transmembrane region" description="Helical" evidence="2">
    <location>
        <begin position="23"/>
        <end position="45"/>
    </location>
</feature>
<keyword evidence="2" id="KW-1133">Transmembrane helix</keyword>
<evidence type="ECO:0000256" key="1">
    <source>
        <dbReference type="SAM" id="MobiDB-lite"/>
    </source>
</evidence>
<dbReference type="AlphaFoldDB" id="D9MP63"/>
<sequence>MTPMSDKVDTIDNQRRDNPWRRLPWTVLLSLIIWTALTWGFGFLINTNMPRRALPTPISMDMQLIEIQPPDMVPPLPHVQTNPSAETAPPALEIKKTEPKPKPKKAAPAPAPPETPAQTAKLVPSVEHADSSPEPIFKSETIDNATIGDNITVSDNATATDNTTVVNAASQNDNNSGPLFINLDYPNRISLY</sequence>
<evidence type="ECO:0000313" key="3">
    <source>
        <dbReference type="EMBL" id="ADI87752.1"/>
    </source>
</evidence>
<keyword evidence="2" id="KW-0472">Membrane</keyword>
<protein>
    <submittedName>
        <fullName evidence="3">Uncharacterized protein</fullName>
    </submittedName>
</protein>